<organism evidence="2 3">
    <name type="scientific">Artemia franciscana</name>
    <name type="common">Brine shrimp</name>
    <name type="synonym">Artemia sanfranciscana</name>
    <dbReference type="NCBI Taxonomy" id="6661"/>
    <lineage>
        <taxon>Eukaryota</taxon>
        <taxon>Metazoa</taxon>
        <taxon>Ecdysozoa</taxon>
        <taxon>Arthropoda</taxon>
        <taxon>Crustacea</taxon>
        <taxon>Branchiopoda</taxon>
        <taxon>Anostraca</taxon>
        <taxon>Artemiidae</taxon>
        <taxon>Artemia</taxon>
    </lineage>
</organism>
<gene>
    <name evidence="2" type="ORF">QYM36_007893</name>
</gene>
<dbReference type="EMBL" id="JAVRJZ010000001">
    <property type="protein sequence ID" value="KAK2727211.1"/>
    <property type="molecule type" value="Genomic_DNA"/>
</dbReference>
<dbReference type="Proteomes" id="UP001187531">
    <property type="component" value="Unassembled WGS sequence"/>
</dbReference>
<keyword evidence="3" id="KW-1185">Reference proteome</keyword>
<evidence type="ECO:0000313" key="2">
    <source>
        <dbReference type="EMBL" id="KAK2727211.1"/>
    </source>
</evidence>
<reference evidence="2" key="1">
    <citation type="submission" date="2023-07" db="EMBL/GenBank/DDBJ databases">
        <title>Chromosome-level genome assembly of Artemia franciscana.</title>
        <authorList>
            <person name="Jo E."/>
        </authorList>
    </citation>
    <scope>NUCLEOTIDE SEQUENCE</scope>
    <source>
        <tissue evidence="2">Whole body</tissue>
    </source>
</reference>
<evidence type="ECO:0000256" key="1">
    <source>
        <dbReference type="SAM" id="MobiDB-lite"/>
    </source>
</evidence>
<dbReference type="AlphaFoldDB" id="A0AA88LKK1"/>
<protein>
    <submittedName>
        <fullName evidence="2">Uncharacterized protein</fullName>
    </submittedName>
</protein>
<evidence type="ECO:0000313" key="3">
    <source>
        <dbReference type="Proteomes" id="UP001187531"/>
    </source>
</evidence>
<proteinExistence type="predicted"/>
<feature type="region of interest" description="Disordered" evidence="1">
    <location>
        <begin position="58"/>
        <end position="94"/>
    </location>
</feature>
<accession>A0AA88LKK1</accession>
<sequence>MPHRLLEHSDILKDQGRDEPHLLITDWNTLHNRVNMEFNLQGAFFIKVGWTPDNCSTGEIFQDSPYRTPRTPTPPPAANNESRNGKDYSRPYVTRTGRVVKPRKIMDI</sequence>
<comment type="caution">
    <text evidence="2">The sequence shown here is derived from an EMBL/GenBank/DDBJ whole genome shotgun (WGS) entry which is preliminary data.</text>
</comment>
<name>A0AA88LKK1_ARTSF</name>